<feature type="transmembrane region" description="Helical" evidence="7">
    <location>
        <begin position="263"/>
        <end position="280"/>
    </location>
</feature>
<organism evidence="9 10">
    <name type="scientific">Aquimarina intermedia</name>
    <dbReference type="NCBI Taxonomy" id="350814"/>
    <lineage>
        <taxon>Bacteria</taxon>
        <taxon>Pseudomonadati</taxon>
        <taxon>Bacteroidota</taxon>
        <taxon>Flavobacteriia</taxon>
        <taxon>Flavobacteriales</taxon>
        <taxon>Flavobacteriaceae</taxon>
        <taxon>Aquimarina</taxon>
    </lineage>
</organism>
<feature type="transmembrane region" description="Helical" evidence="7">
    <location>
        <begin position="301"/>
        <end position="320"/>
    </location>
</feature>
<reference evidence="9 10" key="1">
    <citation type="submission" date="2019-07" db="EMBL/GenBank/DDBJ databases">
        <title>Genomic Encyclopedia of Archaeal and Bacterial Type Strains, Phase II (KMG-II): from individual species to whole genera.</title>
        <authorList>
            <person name="Goeker M."/>
        </authorList>
    </citation>
    <scope>NUCLEOTIDE SEQUENCE [LARGE SCALE GENOMIC DNA]</scope>
    <source>
        <strain evidence="9 10">DSM 17527</strain>
    </source>
</reference>
<evidence type="ECO:0000313" key="10">
    <source>
        <dbReference type="Proteomes" id="UP000324376"/>
    </source>
</evidence>
<keyword evidence="3" id="KW-0997">Cell inner membrane</keyword>
<dbReference type="OrthoDB" id="9785600at2"/>
<dbReference type="RefSeq" id="WP_148782729.1">
    <property type="nucleotide sequence ID" value="NZ_VNHU01000005.1"/>
</dbReference>
<dbReference type="EMBL" id="VNHU01000005">
    <property type="protein sequence ID" value="TYP73632.1"/>
    <property type="molecule type" value="Genomic_DNA"/>
</dbReference>
<dbReference type="NCBIfam" id="TIGR00786">
    <property type="entry name" value="dctM"/>
    <property type="match status" value="1"/>
</dbReference>
<keyword evidence="5 7" id="KW-1133">Transmembrane helix</keyword>
<dbReference type="AlphaFoldDB" id="A0A5S5C594"/>
<evidence type="ECO:0000256" key="1">
    <source>
        <dbReference type="ARBA" id="ARBA00004429"/>
    </source>
</evidence>
<feature type="transmembrane region" description="Helical" evidence="7">
    <location>
        <begin position="234"/>
        <end position="257"/>
    </location>
</feature>
<gene>
    <name evidence="9" type="ORF">BD809_105222</name>
</gene>
<comment type="subcellular location">
    <subcellularLocation>
        <location evidence="1">Cell inner membrane</location>
        <topology evidence="1">Multi-pass membrane protein</topology>
    </subcellularLocation>
</comment>
<dbReference type="PANTHER" id="PTHR33362:SF7">
    <property type="entry name" value="SLL1103 PROTEIN"/>
    <property type="match status" value="1"/>
</dbReference>
<evidence type="ECO:0000256" key="7">
    <source>
        <dbReference type="SAM" id="Phobius"/>
    </source>
</evidence>
<keyword evidence="2" id="KW-1003">Cell membrane</keyword>
<dbReference type="InterPro" id="IPR010656">
    <property type="entry name" value="DctM"/>
</dbReference>
<accession>A0A5S5C594</accession>
<evidence type="ECO:0000256" key="2">
    <source>
        <dbReference type="ARBA" id="ARBA00022475"/>
    </source>
</evidence>
<feature type="transmembrane region" description="Helical" evidence="7">
    <location>
        <begin position="60"/>
        <end position="79"/>
    </location>
</feature>
<dbReference type="Proteomes" id="UP000324376">
    <property type="component" value="Unassembled WGS sequence"/>
</dbReference>
<evidence type="ECO:0000259" key="8">
    <source>
        <dbReference type="Pfam" id="PF06808"/>
    </source>
</evidence>
<dbReference type="PIRSF" id="PIRSF006066">
    <property type="entry name" value="HI0050"/>
    <property type="match status" value="1"/>
</dbReference>
<keyword evidence="10" id="KW-1185">Reference proteome</keyword>
<feature type="transmembrane region" description="Helical" evidence="7">
    <location>
        <begin position="418"/>
        <end position="440"/>
    </location>
</feature>
<dbReference type="GO" id="GO:0022857">
    <property type="term" value="F:transmembrane transporter activity"/>
    <property type="evidence" value="ECO:0007669"/>
    <property type="project" value="TreeGrafter"/>
</dbReference>
<feature type="transmembrane region" description="Helical" evidence="7">
    <location>
        <begin position="340"/>
        <end position="368"/>
    </location>
</feature>
<keyword evidence="6 7" id="KW-0472">Membrane</keyword>
<feature type="transmembrane region" description="Helical" evidence="7">
    <location>
        <begin position="145"/>
        <end position="169"/>
    </location>
</feature>
<keyword evidence="4 7" id="KW-0812">Transmembrane</keyword>
<evidence type="ECO:0000256" key="4">
    <source>
        <dbReference type="ARBA" id="ARBA00022692"/>
    </source>
</evidence>
<evidence type="ECO:0000256" key="3">
    <source>
        <dbReference type="ARBA" id="ARBA00022519"/>
    </source>
</evidence>
<sequence>MEILAIVLFALIFILILKGYPVAFTLGGISVIFAFGISILAPEYFSMTTFYLLPSRIMGVVNNYVLMAVPLFIFMGIMLEKSGLAQSLLETMAMMFGSIRGGLAISVVIVGALLAASTGIVGATVVTMGLISLPTMLKRGYKTELATGVIASSGTLGQIIPPSIVLVLLADTINSSSRGSDSVDVGTLFSAALLPGLLLVAIYVVYILIISFLNKNDAPSIPKEEIREFRGDNFVSKIIKIMLLPILLIVIVLGSIFTGVASPTEASAIGALGATLLTLIQKKFSLKILKEVARETTKLTSMVFFILLGATTFTLVFRTLGGDRYLQELIVSSNLTPLVFLLLVMVVVFIAGFFIDFIEIIFIIVPVVTPIFNALNMDMLWVGILIALNLQTSFLTPPFGFALFYLKGVAPPEVKTSQIYRGILPFIIIQLFIVGLVFFFPDIIFI</sequence>
<dbReference type="GO" id="GO:0005886">
    <property type="term" value="C:plasma membrane"/>
    <property type="evidence" value="ECO:0007669"/>
    <property type="project" value="UniProtKB-SubCell"/>
</dbReference>
<comment type="caution">
    <text evidence="9">The sequence shown here is derived from an EMBL/GenBank/DDBJ whole genome shotgun (WGS) entry which is preliminary data.</text>
</comment>
<evidence type="ECO:0000256" key="6">
    <source>
        <dbReference type="ARBA" id="ARBA00023136"/>
    </source>
</evidence>
<feature type="transmembrane region" description="Helical" evidence="7">
    <location>
        <begin position="103"/>
        <end position="133"/>
    </location>
</feature>
<feature type="transmembrane region" description="Helical" evidence="7">
    <location>
        <begin position="380"/>
        <end position="406"/>
    </location>
</feature>
<protein>
    <submittedName>
        <fullName evidence="9">Tripartite ATP-independent transporter DctM subunit</fullName>
    </submittedName>
</protein>
<feature type="transmembrane region" description="Helical" evidence="7">
    <location>
        <begin position="29"/>
        <end position="53"/>
    </location>
</feature>
<proteinExistence type="predicted"/>
<evidence type="ECO:0000256" key="5">
    <source>
        <dbReference type="ARBA" id="ARBA00022989"/>
    </source>
</evidence>
<feature type="domain" description="TRAP C4-dicarboxylate transport system permease DctM subunit" evidence="8">
    <location>
        <begin position="9"/>
        <end position="442"/>
    </location>
</feature>
<dbReference type="PANTHER" id="PTHR33362">
    <property type="entry name" value="SIALIC ACID TRAP TRANSPORTER PERMEASE PROTEIN SIAT-RELATED"/>
    <property type="match status" value="1"/>
</dbReference>
<name>A0A5S5C594_9FLAO</name>
<evidence type="ECO:0000313" key="9">
    <source>
        <dbReference type="EMBL" id="TYP73632.1"/>
    </source>
</evidence>
<dbReference type="Pfam" id="PF06808">
    <property type="entry name" value="DctM"/>
    <property type="match status" value="1"/>
</dbReference>
<dbReference type="InterPro" id="IPR004681">
    <property type="entry name" value="TRAP_DctM"/>
</dbReference>
<feature type="transmembrane region" description="Helical" evidence="7">
    <location>
        <begin position="189"/>
        <end position="213"/>
    </location>
</feature>